<dbReference type="RefSeq" id="XP_013286576.1">
    <property type="nucleotide sequence ID" value="XM_013431122.1"/>
</dbReference>
<dbReference type="VEuPathDB" id="FungiDB:Z517_02011"/>
<evidence type="ECO:0000256" key="1">
    <source>
        <dbReference type="SAM" id="MobiDB-lite"/>
    </source>
</evidence>
<reference evidence="2 3" key="1">
    <citation type="submission" date="2015-01" db="EMBL/GenBank/DDBJ databases">
        <title>The Genome Sequence of Fonsecaea pedrosoi CBS 271.37.</title>
        <authorList>
            <consortium name="The Broad Institute Genomics Platform"/>
            <person name="Cuomo C."/>
            <person name="de Hoog S."/>
            <person name="Gorbushina A."/>
            <person name="Stielow B."/>
            <person name="Teixiera M."/>
            <person name="Abouelleil A."/>
            <person name="Chapman S.B."/>
            <person name="Priest M."/>
            <person name="Young S.K."/>
            <person name="Wortman J."/>
            <person name="Nusbaum C."/>
            <person name="Birren B."/>
        </authorList>
    </citation>
    <scope>NUCLEOTIDE SEQUENCE [LARGE SCALE GENOMIC DNA]</scope>
    <source>
        <strain evidence="2 3">CBS 271.37</strain>
    </source>
</reference>
<proteinExistence type="predicted"/>
<protein>
    <submittedName>
        <fullName evidence="2">Uncharacterized protein</fullName>
    </submittedName>
</protein>
<evidence type="ECO:0000313" key="2">
    <source>
        <dbReference type="EMBL" id="KIW82768.1"/>
    </source>
</evidence>
<feature type="region of interest" description="Disordered" evidence="1">
    <location>
        <begin position="77"/>
        <end position="102"/>
    </location>
</feature>
<dbReference type="HOGENOM" id="CLU_2277538_0_0_1"/>
<evidence type="ECO:0000313" key="3">
    <source>
        <dbReference type="Proteomes" id="UP000053029"/>
    </source>
</evidence>
<organism evidence="2 3">
    <name type="scientific">Fonsecaea pedrosoi CBS 271.37</name>
    <dbReference type="NCBI Taxonomy" id="1442368"/>
    <lineage>
        <taxon>Eukaryota</taxon>
        <taxon>Fungi</taxon>
        <taxon>Dikarya</taxon>
        <taxon>Ascomycota</taxon>
        <taxon>Pezizomycotina</taxon>
        <taxon>Eurotiomycetes</taxon>
        <taxon>Chaetothyriomycetidae</taxon>
        <taxon>Chaetothyriales</taxon>
        <taxon>Herpotrichiellaceae</taxon>
        <taxon>Fonsecaea</taxon>
    </lineage>
</organism>
<dbReference type="EMBL" id="KN846970">
    <property type="protein sequence ID" value="KIW82768.1"/>
    <property type="molecule type" value="Genomic_DNA"/>
</dbReference>
<dbReference type="GeneID" id="25301501"/>
<gene>
    <name evidence="2" type="ORF">Z517_02011</name>
</gene>
<dbReference type="AlphaFoldDB" id="A0A0D2GP64"/>
<feature type="compositionally biased region" description="Gly residues" evidence="1">
    <location>
        <begin position="93"/>
        <end position="102"/>
    </location>
</feature>
<accession>A0A0D2GP64</accession>
<keyword evidence="3" id="KW-1185">Reference proteome</keyword>
<name>A0A0D2GP64_9EURO</name>
<dbReference type="Proteomes" id="UP000053029">
    <property type="component" value="Unassembled WGS sequence"/>
</dbReference>
<sequence>MPPTKRTNLRSRREETAEQLQPKEIAGNFLIQPAKSLINELSSQVTALQIKPDPHIHKQIVKTLRLLEADLDFAPPPRGLRKYVGQRSPFSSEGGGMVASVS</sequence>